<reference evidence="2" key="1">
    <citation type="journal article" date="2014" name="Front. Microbiol.">
        <title>High frequency of phylogenetically diverse reductive dehalogenase-homologous genes in deep subseafloor sedimentary metagenomes.</title>
        <authorList>
            <person name="Kawai M."/>
            <person name="Futagami T."/>
            <person name="Toyoda A."/>
            <person name="Takaki Y."/>
            <person name="Nishi S."/>
            <person name="Hori S."/>
            <person name="Arai W."/>
            <person name="Tsubouchi T."/>
            <person name="Morono Y."/>
            <person name="Uchiyama I."/>
            <person name="Ito T."/>
            <person name="Fujiyama A."/>
            <person name="Inagaki F."/>
            <person name="Takami H."/>
        </authorList>
    </citation>
    <scope>NUCLEOTIDE SEQUENCE</scope>
    <source>
        <strain evidence="2">Expedition CK06-06</strain>
    </source>
</reference>
<evidence type="ECO:0000259" key="1">
    <source>
        <dbReference type="Pfam" id="PF01979"/>
    </source>
</evidence>
<name>X1UQD1_9ZZZZ</name>
<comment type="caution">
    <text evidence="2">The sequence shown here is derived from an EMBL/GenBank/DDBJ whole genome shotgun (WGS) entry which is preliminary data.</text>
</comment>
<dbReference type="EMBL" id="BARW01015418">
    <property type="protein sequence ID" value="GAI94544.1"/>
    <property type="molecule type" value="Genomic_DNA"/>
</dbReference>
<proteinExistence type="predicted"/>
<dbReference type="Pfam" id="PF01979">
    <property type="entry name" value="Amidohydro_1"/>
    <property type="match status" value="1"/>
</dbReference>
<dbReference type="InterPro" id="IPR051781">
    <property type="entry name" value="Metallo-dep_Hydrolase"/>
</dbReference>
<dbReference type="PANTHER" id="PTHR43135">
    <property type="entry name" value="ALPHA-D-RIBOSE 1-METHYLPHOSPHONATE 5-TRIPHOSPHATE DIPHOSPHATASE"/>
    <property type="match status" value="1"/>
</dbReference>
<evidence type="ECO:0000313" key="2">
    <source>
        <dbReference type="EMBL" id="GAI94544.1"/>
    </source>
</evidence>
<protein>
    <recommendedName>
        <fullName evidence="1">Amidohydrolase-related domain-containing protein</fullName>
    </recommendedName>
</protein>
<dbReference type="InterPro" id="IPR032466">
    <property type="entry name" value="Metal_Hydrolase"/>
</dbReference>
<accession>X1UQD1</accession>
<dbReference type="Gene3D" id="3.20.20.140">
    <property type="entry name" value="Metal-dependent hydrolases"/>
    <property type="match status" value="1"/>
</dbReference>
<feature type="domain" description="Amidohydrolase-related" evidence="1">
    <location>
        <begin position="57"/>
        <end position="262"/>
    </location>
</feature>
<organism evidence="2">
    <name type="scientific">marine sediment metagenome</name>
    <dbReference type="NCBI Taxonomy" id="412755"/>
    <lineage>
        <taxon>unclassified sequences</taxon>
        <taxon>metagenomes</taxon>
        <taxon>ecological metagenomes</taxon>
    </lineage>
</organism>
<dbReference type="SUPFAM" id="SSF51556">
    <property type="entry name" value="Metallo-dependent hydrolases"/>
    <property type="match status" value="1"/>
</dbReference>
<dbReference type="Gene3D" id="2.30.40.10">
    <property type="entry name" value="Urease, subunit C, domain 1"/>
    <property type="match status" value="1"/>
</dbReference>
<dbReference type="AlphaFoldDB" id="X1UQD1"/>
<dbReference type="PANTHER" id="PTHR43135:SF3">
    <property type="entry name" value="ALPHA-D-RIBOSE 1-METHYLPHOSPHONATE 5-TRIPHOSPHATE DIPHOSPHATASE"/>
    <property type="match status" value="1"/>
</dbReference>
<sequence length="265" mass="28977">MVTFYLSWLANMPVHTEQSTIHCDGPDAWRKTARLNLYNGTDNIKVVASRSIISKGGASAPQATIEELKAAIEEAHKIGKKTMAHSEGLIATKNAIEAGVDAIVHGTYTDEECAEMMVANNVILQPTNYVLKAIAFYGKDELSEWSLKANMAWEDRKRNFKMYLNKGVKVSFGSDAGVSYLRQGDNAKELETFVELGMSNMDAIVAATKTSAEDIGIDNITGTIENGKMADIILIDGDPLQDIGVLGKEDKIKMVMKEGEIVITR</sequence>
<dbReference type="InterPro" id="IPR011059">
    <property type="entry name" value="Metal-dep_hydrolase_composite"/>
</dbReference>
<dbReference type="InterPro" id="IPR006680">
    <property type="entry name" value="Amidohydro-rel"/>
</dbReference>
<dbReference type="GO" id="GO:0016810">
    <property type="term" value="F:hydrolase activity, acting on carbon-nitrogen (but not peptide) bonds"/>
    <property type="evidence" value="ECO:0007669"/>
    <property type="project" value="InterPro"/>
</dbReference>
<gene>
    <name evidence="2" type="ORF">S12H4_27069</name>
</gene>
<dbReference type="SUPFAM" id="SSF51338">
    <property type="entry name" value="Composite domain of metallo-dependent hydrolases"/>
    <property type="match status" value="1"/>
</dbReference>